<reference evidence="3" key="1">
    <citation type="journal article" date="2023" name="Commun. Biol.">
        <title>Genome analysis of Parmales, the sister group of diatoms, reveals the evolutionary specialization of diatoms from phago-mixotrophs to photoautotrophs.</title>
        <authorList>
            <person name="Ban H."/>
            <person name="Sato S."/>
            <person name="Yoshikawa S."/>
            <person name="Yamada K."/>
            <person name="Nakamura Y."/>
            <person name="Ichinomiya M."/>
            <person name="Sato N."/>
            <person name="Blanc-Mathieu R."/>
            <person name="Endo H."/>
            <person name="Kuwata A."/>
            <person name="Ogata H."/>
        </authorList>
    </citation>
    <scope>NUCLEOTIDE SEQUENCE [LARGE SCALE GENOMIC DNA]</scope>
    <source>
        <strain evidence="3">NIES 3700</strain>
    </source>
</reference>
<dbReference type="InterPro" id="IPR029021">
    <property type="entry name" value="Prot-tyrosine_phosphatase-like"/>
</dbReference>
<protein>
    <recommendedName>
        <fullName evidence="1">Dual specificity phosphatase catalytic domain-containing protein</fullName>
    </recommendedName>
</protein>
<dbReference type="AlphaFoldDB" id="A0A9W7CP13"/>
<dbReference type="Gene3D" id="3.90.190.10">
    <property type="entry name" value="Protein tyrosine phosphatase superfamily"/>
    <property type="match status" value="1"/>
</dbReference>
<organism evidence="2 3">
    <name type="scientific">Triparma laevis f. longispina</name>
    <dbReference type="NCBI Taxonomy" id="1714387"/>
    <lineage>
        <taxon>Eukaryota</taxon>
        <taxon>Sar</taxon>
        <taxon>Stramenopiles</taxon>
        <taxon>Ochrophyta</taxon>
        <taxon>Bolidophyceae</taxon>
        <taxon>Parmales</taxon>
        <taxon>Triparmaceae</taxon>
        <taxon>Triparma</taxon>
    </lineage>
</organism>
<dbReference type="PANTHER" id="PTHR45682:SF19">
    <property type="entry name" value="DUAL SPECIFICITY PROTEIN PHOSPHATASE 3-LIKE ISOFORM X2"/>
    <property type="match status" value="1"/>
</dbReference>
<dbReference type="InterPro" id="IPR000340">
    <property type="entry name" value="Dual-sp_phosphatase_cat-dom"/>
</dbReference>
<dbReference type="CDD" id="cd14498">
    <property type="entry name" value="DSP"/>
    <property type="match status" value="1"/>
</dbReference>
<feature type="domain" description="Dual specificity phosphatase catalytic" evidence="1">
    <location>
        <begin position="18"/>
        <end position="132"/>
    </location>
</feature>
<dbReference type="GO" id="GO:0043409">
    <property type="term" value="P:negative regulation of MAPK cascade"/>
    <property type="evidence" value="ECO:0007669"/>
    <property type="project" value="TreeGrafter"/>
</dbReference>
<dbReference type="GO" id="GO:0008138">
    <property type="term" value="F:protein tyrosine/serine/threonine phosphatase activity"/>
    <property type="evidence" value="ECO:0007669"/>
    <property type="project" value="InterPro"/>
</dbReference>
<name>A0A9W7CP13_9STRA</name>
<evidence type="ECO:0000313" key="2">
    <source>
        <dbReference type="EMBL" id="GMI08356.1"/>
    </source>
</evidence>
<dbReference type="Pfam" id="PF00782">
    <property type="entry name" value="DSPc"/>
    <property type="match status" value="1"/>
</dbReference>
<dbReference type="Proteomes" id="UP001165122">
    <property type="component" value="Unassembled WGS sequence"/>
</dbReference>
<evidence type="ECO:0000313" key="3">
    <source>
        <dbReference type="Proteomes" id="UP001165122"/>
    </source>
</evidence>
<dbReference type="SUPFAM" id="SSF52799">
    <property type="entry name" value="(Phosphotyrosine protein) phosphatases II"/>
    <property type="match status" value="1"/>
</dbReference>
<accession>A0A9W7CP13</accession>
<dbReference type="EMBL" id="BRXW01000122">
    <property type="protein sequence ID" value="GMI08356.1"/>
    <property type="molecule type" value="Genomic_DNA"/>
</dbReference>
<dbReference type="GO" id="GO:0005737">
    <property type="term" value="C:cytoplasm"/>
    <property type="evidence" value="ECO:0007669"/>
    <property type="project" value="TreeGrafter"/>
</dbReference>
<sequence>MSSPPFRKLVMGEVTDEKRELARANITHVVNIARGLEMFGPKYTNGVEAVKSSGVEFRELNWVDSTEFTLPVSDCILSCNFIHRALTYGGNVIVHSAQGKSRSTSIVICYLLAREPDRFKSVWEALSFVQSRH</sequence>
<dbReference type="OrthoDB" id="10252009at2759"/>
<keyword evidence="3" id="KW-1185">Reference proteome</keyword>
<gene>
    <name evidence="2" type="ORF">TrLO_g6498</name>
</gene>
<dbReference type="InterPro" id="IPR020405">
    <property type="entry name" value="Atypical_DUSP_subfamA"/>
</dbReference>
<evidence type="ECO:0000259" key="1">
    <source>
        <dbReference type="Pfam" id="PF00782"/>
    </source>
</evidence>
<dbReference type="GO" id="GO:0033549">
    <property type="term" value="F:MAP kinase phosphatase activity"/>
    <property type="evidence" value="ECO:0007669"/>
    <property type="project" value="TreeGrafter"/>
</dbReference>
<proteinExistence type="predicted"/>
<dbReference type="PANTHER" id="PTHR45682">
    <property type="entry name" value="AGAP008228-PA"/>
    <property type="match status" value="1"/>
</dbReference>
<comment type="caution">
    <text evidence="2">The sequence shown here is derived from an EMBL/GenBank/DDBJ whole genome shotgun (WGS) entry which is preliminary data.</text>
</comment>